<proteinExistence type="evidence at transcript level"/>
<accession>M9PA92</accession>
<dbReference type="InterPro" id="IPR009014">
    <property type="entry name" value="Transketo_C/PFOR_II"/>
</dbReference>
<dbReference type="InterPro" id="IPR002880">
    <property type="entry name" value="Pyrv_Fd/Flavodoxin_OxRdtase_N"/>
</dbReference>
<gene>
    <name evidence="4" type="primary">PFO2</name>
</gene>
<dbReference type="EC" id="1.2.7.1" evidence="4"/>
<sequence>MTSPTAKRKQEPVDGAGATAHVAYFLRCSLTSPPHFAAAPIRGLTGAPAGQRQRVHLPHHAELPDERAGPRVVGLWPPERLRAAYGLRSFSSPSPCRPRADEESAQLVVQMQSEAGAAGALHGAISLGAFATTFTSSQGLLLMIPNMYKIAGELFPCVMHVAARTIATEALSIFGDHSDVYATRSTGWSFLCSATVQECIHMAAAAHWATLKSSVPFVHFDGFRTSHEIQKIDFPSDDDLRAFVDWELVKEHRARGLCPERPVQRGTAQNPDVFFQASEANSPYFAHVPRVVEEALAKVREVFGVSYSLFEYHGHAAAEDVFVCMGSGAEVVRAAVDHLNERRGARVGLVKVRLFRPF</sequence>
<dbReference type="Pfam" id="PF01855">
    <property type="entry name" value="POR_N"/>
    <property type="match status" value="1"/>
</dbReference>
<protein>
    <submittedName>
        <fullName evidence="4">Mitochondrial pyruvate:ferredoxin oxidoreductase</fullName>
        <ecNumber evidence="4">1.2.7.1</ecNumber>
    </submittedName>
</protein>
<feature type="domain" description="Pyruvate flavodoxin/ferredoxin oxidoreductase pyrimidine binding" evidence="2">
    <location>
        <begin position="106"/>
        <end position="295"/>
    </location>
</feature>
<dbReference type="InterPro" id="IPR033412">
    <property type="entry name" value="PFOR_II"/>
</dbReference>
<reference evidence="4" key="1">
    <citation type="journal article" date="2013" name="Proc. Natl. Acad. Sci. U.S.A.">
        <title>NIF-type iron-sulfur cluster assembly system is duplicated and distributed in the mitochondria and cytosol of Mastigamoeba balamuthi.</title>
        <authorList>
            <person name="Nyvltova E."/>
            <person name="Sutak R."/>
            <person name="Harant K."/>
            <person name="Sedinova M."/>
            <person name="Hrdy I."/>
            <person name="Paces J."/>
            <person name="Vlcek C."/>
            <person name="Tachezy J."/>
        </authorList>
    </citation>
    <scope>NUCLEOTIDE SEQUENCE</scope>
    <source>
        <strain evidence="4">ATCC 30984</strain>
    </source>
</reference>
<dbReference type="SUPFAM" id="SSF52922">
    <property type="entry name" value="TK C-terminal domain-like"/>
    <property type="match status" value="1"/>
</dbReference>
<evidence type="ECO:0000256" key="1">
    <source>
        <dbReference type="ARBA" id="ARBA00023002"/>
    </source>
</evidence>
<dbReference type="PANTHER" id="PTHR32154">
    <property type="entry name" value="PYRUVATE-FLAVODOXIN OXIDOREDUCTASE-RELATED"/>
    <property type="match status" value="1"/>
</dbReference>
<dbReference type="GO" id="GO:0019164">
    <property type="term" value="F:pyruvate synthase activity"/>
    <property type="evidence" value="ECO:0007669"/>
    <property type="project" value="UniProtKB-EC"/>
</dbReference>
<dbReference type="PANTHER" id="PTHR32154:SF0">
    <property type="entry name" value="PYRUVATE-FLAVODOXIN OXIDOREDUCTASE-RELATED"/>
    <property type="match status" value="1"/>
</dbReference>
<evidence type="ECO:0000313" key="4">
    <source>
        <dbReference type="EMBL" id="AGA37396.1"/>
    </source>
</evidence>
<keyword evidence="4" id="KW-0670">Pyruvate</keyword>
<organism evidence="4">
    <name type="scientific">Mastigamoeba balamuthi</name>
    <name type="common">Phreatamoeba balamuthi</name>
    <dbReference type="NCBI Taxonomy" id="108607"/>
    <lineage>
        <taxon>Eukaryota</taxon>
        <taxon>Amoebozoa</taxon>
        <taxon>Evosea</taxon>
        <taxon>Archamoebae</taxon>
        <taxon>Mastigamoebida</taxon>
        <taxon>Mastigamoebidae</taxon>
        <taxon>Mastigamoeba</taxon>
    </lineage>
</organism>
<dbReference type="GO" id="GO:0006979">
    <property type="term" value="P:response to oxidative stress"/>
    <property type="evidence" value="ECO:0007669"/>
    <property type="project" value="TreeGrafter"/>
</dbReference>
<feature type="domain" description="Pyruvate:ferredoxin oxidoreductase core" evidence="3">
    <location>
        <begin position="318"/>
        <end position="358"/>
    </location>
</feature>
<dbReference type="FunFam" id="3.40.50.970:FF:000012">
    <property type="entry name" value="Pyruvate:ferredoxin (Flavodoxin) oxidoreductase"/>
    <property type="match status" value="1"/>
</dbReference>
<dbReference type="VEuPathDB" id="AmoebaDB:MBAL_004209"/>
<dbReference type="Gene3D" id="3.40.50.970">
    <property type="match status" value="1"/>
</dbReference>
<dbReference type="CDD" id="cd07034">
    <property type="entry name" value="TPP_PYR_PFOR_IOR-alpha_like"/>
    <property type="match status" value="1"/>
</dbReference>
<evidence type="ECO:0000259" key="2">
    <source>
        <dbReference type="Pfam" id="PF01855"/>
    </source>
</evidence>
<feature type="non-terminal residue" evidence="4">
    <location>
        <position position="358"/>
    </location>
</feature>
<dbReference type="InterPro" id="IPR050722">
    <property type="entry name" value="Pyruvate:ferred/Flavod_OxRd"/>
</dbReference>
<dbReference type="InterPro" id="IPR029061">
    <property type="entry name" value="THDP-binding"/>
</dbReference>
<dbReference type="SUPFAM" id="SSF52518">
    <property type="entry name" value="Thiamin diphosphate-binding fold (THDP-binding)"/>
    <property type="match status" value="1"/>
</dbReference>
<dbReference type="Pfam" id="PF17147">
    <property type="entry name" value="PFOR_II"/>
    <property type="match status" value="1"/>
</dbReference>
<keyword evidence="1 4" id="KW-0560">Oxidoreductase</keyword>
<dbReference type="EMBL" id="JX982148">
    <property type="protein sequence ID" value="AGA37396.1"/>
    <property type="molecule type" value="mRNA"/>
</dbReference>
<dbReference type="AlphaFoldDB" id="M9PA92"/>
<evidence type="ECO:0000259" key="3">
    <source>
        <dbReference type="Pfam" id="PF17147"/>
    </source>
</evidence>
<name>M9PA92_MASBA</name>
<dbReference type="Gene3D" id="3.40.50.920">
    <property type="match status" value="1"/>
</dbReference>